<evidence type="ECO:0000313" key="2">
    <source>
        <dbReference type="Proteomes" id="UP000594261"/>
    </source>
</evidence>
<proteinExistence type="predicted"/>
<evidence type="ECO:0000313" key="1">
    <source>
        <dbReference type="EnsemblPlants" id="QL10p003621:mrna"/>
    </source>
</evidence>
<sequence>MLLWRTAADLLPSKEMLSSQWGIKTDSYQLDVMQKEQFLLFGALALDLVWKARNQAFKQCAQEMERKPRHGTLKLNCDIAMGDNSAYVAVVARDWRGVLVFANVKKVDTNILAQAEEAIH</sequence>
<dbReference type="Gramene" id="QL10p003621:mrna">
    <property type="protein sequence ID" value="QL10p003621:mrna"/>
    <property type="gene ID" value="QL10p003621"/>
</dbReference>
<protein>
    <submittedName>
        <fullName evidence="1">Uncharacterized protein</fullName>
    </submittedName>
</protein>
<reference evidence="1 2" key="1">
    <citation type="journal article" date="2016" name="G3 (Bethesda)">
        <title>First Draft Assembly and Annotation of the Genome of a California Endemic Oak Quercus lobata Nee (Fagaceae).</title>
        <authorList>
            <person name="Sork V.L."/>
            <person name="Fitz-Gibbon S.T."/>
            <person name="Puiu D."/>
            <person name="Crepeau M."/>
            <person name="Gugger P.F."/>
            <person name="Sherman R."/>
            <person name="Stevens K."/>
            <person name="Langley C.H."/>
            <person name="Pellegrini M."/>
            <person name="Salzberg S.L."/>
        </authorList>
    </citation>
    <scope>NUCLEOTIDE SEQUENCE [LARGE SCALE GENOMIC DNA]</scope>
    <source>
        <strain evidence="1 2">cv. SW786</strain>
    </source>
</reference>
<accession>A0A7N2RBK2</accession>
<dbReference type="EnsemblPlants" id="QL10p003621:mrna">
    <property type="protein sequence ID" value="QL10p003621:mrna"/>
    <property type="gene ID" value="QL10p003621"/>
</dbReference>
<keyword evidence="2" id="KW-1185">Reference proteome</keyword>
<dbReference type="InParanoid" id="A0A7N2RBK2"/>
<reference evidence="1" key="2">
    <citation type="submission" date="2021-01" db="UniProtKB">
        <authorList>
            <consortium name="EnsemblPlants"/>
        </authorList>
    </citation>
    <scope>IDENTIFICATION</scope>
</reference>
<organism evidence="1 2">
    <name type="scientific">Quercus lobata</name>
    <name type="common">Valley oak</name>
    <dbReference type="NCBI Taxonomy" id="97700"/>
    <lineage>
        <taxon>Eukaryota</taxon>
        <taxon>Viridiplantae</taxon>
        <taxon>Streptophyta</taxon>
        <taxon>Embryophyta</taxon>
        <taxon>Tracheophyta</taxon>
        <taxon>Spermatophyta</taxon>
        <taxon>Magnoliopsida</taxon>
        <taxon>eudicotyledons</taxon>
        <taxon>Gunneridae</taxon>
        <taxon>Pentapetalae</taxon>
        <taxon>rosids</taxon>
        <taxon>fabids</taxon>
        <taxon>Fagales</taxon>
        <taxon>Fagaceae</taxon>
        <taxon>Quercus</taxon>
    </lineage>
</organism>
<dbReference type="Proteomes" id="UP000594261">
    <property type="component" value="Chromosome 10"/>
</dbReference>
<dbReference type="EMBL" id="LRBV02000010">
    <property type="status" value="NOT_ANNOTATED_CDS"/>
    <property type="molecule type" value="Genomic_DNA"/>
</dbReference>
<dbReference type="AlphaFoldDB" id="A0A7N2RBK2"/>
<name>A0A7N2RBK2_QUELO</name>